<evidence type="ECO:0000313" key="2">
    <source>
        <dbReference type="EMBL" id="PIP14985.1"/>
    </source>
</evidence>
<dbReference type="Proteomes" id="UP000231025">
    <property type="component" value="Unassembled WGS sequence"/>
</dbReference>
<sequence length="79" mass="9625">MLTKDDRKFITELLDERFKKNNEVLVKEMVELFNTTNERIDDTNERIDKVLDQLKDRNDFLDTHERRIEKLEEKVFPVA</sequence>
<comment type="caution">
    <text evidence="2">The sequence shown here is derived from an EMBL/GenBank/DDBJ whole genome shotgun (WGS) entry which is preliminary data.</text>
</comment>
<gene>
    <name evidence="2" type="ORF">COX47_02145</name>
</gene>
<keyword evidence="1" id="KW-0175">Coiled coil</keyword>
<accession>A0A2G9Y6V9</accession>
<feature type="coiled-coil region" evidence="1">
    <location>
        <begin position="37"/>
        <end position="74"/>
    </location>
</feature>
<reference evidence="2 3" key="1">
    <citation type="submission" date="2017-09" db="EMBL/GenBank/DDBJ databases">
        <title>Depth-based differentiation of microbial function through sediment-hosted aquifers and enrichment of novel symbionts in the deep terrestrial subsurface.</title>
        <authorList>
            <person name="Probst A.J."/>
            <person name="Ladd B."/>
            <person name="Jarett J.K."/>
            <person name="Geller-Mcgrath D.E."/>
            <person name="Sieber C.M."/>
            <person name="Emerson J.B."/>
            <person name="Anantharaman K."/>
            <person name="Thomas B.C."/>
            <person name="Malmstrom R."/>
            <person name="Stieglmeier M."/>
            <person name="Klingl A."/>
            <person name="Woyke T."/>
            <person name="Ryan C.M."/>
            <person name="Banfield J.F."/>
        </authorList>
    </citation>
    <scope>NUCLEOTIDE SEQUENCE [LARGE SCALE GENOMIC DNA]</scope>
    <source>
        <strain evidence="2">CG23_combo_of_CG06-09_8_20_14_all_35_49</strain>
    </source>
</reference>
<organism evidence="2 3">
    <name type="scientific">Candidatus Roizmanbacteria bacterium CG23_combo_of_CG06-09_8_20_14_all_35_49</name>
    <dbReference type="NCBI Taxonomy" id="1974863"/>
    <lineage>
        <taxon>Bacteria</taxon>
        <taxon>Candidatus Roizmaniibacteriota</taxon>
    </lineage>
</organism>
<protein>
    <submittedName>
        <fullName evidence="2">Uncharacterized protein</fullName>
    </submittedName>
</protein>
<name>A0A2G9Y6V9_9BACT</name>
<dbReference type="AlphaFoldDB" id="A0A2G9Y6V9"/>
<evidence type="ECO:0000256" key="1">
    <source>
        <dbReference type="SAM" id="Coils"/>
    </source>
</evidence>
<dbReference type="EMBL" id="PCRE01000032">
    <property type="protein sequence ID" value="PIP14985.1"/>
    <property type="molecule type" value="Genomic_DNA"/>
</dbReference>
<proteinExistence type="predicted"/>
<evidence type="ECO:0000313" key="3">
    <source>
        <dbReference type="Proteomes" id="UP000231025"/>
    </source>
</evidence>